<dbReference type="Proteomes" id="UP000789901">
    <property type="component" value="Unassembled WGS sequence"/>
</dbReference>
<keyword evidence="2" id="KW-1185">Reference proteome</keyword>
<dbReference type="EMBL" id="CAJVQB010002294">
    <property type="protein sequence ID" value="CAG8569434.1"/>
    <property type="molecule type" value="Genomic_DNA"/>
</dbReference>
<comment type="caution">
    <text evidence="1">The sequence shown here is derived from an EMBL/GenBank/DDBJ whole genome shotgun (WGS) entry which is preliminary data.</text>
</comment>
<evidence type="ECO:0000313" key="2">
    <source>
        <dbReference type="Proteomes" id="UP000789901"/>
    </source>
</evidence>
<reference evidence="1 2" key="1">
    <citation type="submission" date="2021-06" db="EMBL/GenBank/DDBJ databases">
        <authorList>
            <person name="Kallberg Y."/>
            <person name="Tangrot J."/>
            <person name="Rosling A."/>
        </authorList>
    </citation>
    <scope>NUCLEOTIDE SEQUENCE [LARGE SCALE GENOMIC DNA]</scope>
    <source>
        <strain evidence="1 2">120-4 pot B 10/14</strain>
    </source>
</reference>
<evidence type="ECO:0000313" key="1">
    <source>
        <dbReference type="EMBL" id="CAG8569434.1"/>
    </source>
</evidence>
<name>A0ABN7UDH6_GIGMA</name>
<proteinExistence type="predicted"/>
<organism evidence="1 2">
    <name type="scientific">Gigaspora margarita</name>
    <dbReference type="NCBI Taxonomy" id="4874"/>
    <lineage>
        <taxon>Eukaryota</taxon>
        <taxon>Fungi</taxon>
        <taxon>Fungi incertae sedis</taxon>
        <taxon>Mucoromycota</taxon>
        <taxon>Glomeromycotina</taxon>
        <taxon>Glomeromycetes</taxon>
        <taxon>Diversisporales</taxon>
        <taxon>Gigasporaceae</taxon>
        <taxon>Gigaspora</taxon>
    </lineage>
</organism>
<gene>
    <name evidence="1" type="ORF">GMARGA_LOCUS5411</name>
</gene>
<protein>
    <submittedName>
        <fullName evidence="1">43367_t:CDS:1</fullName>
    </submittedName>
</protein>
<accession>A0ABN7UDH6</accession>
<sequence>MDHLQHQAHFINFLRYEKHLKELFEHQLIWKKYPLSYRDLNSCTQKAACFLLERFINIYNRIAADGIMNLNLNKAEILAKGKKKKKVVKNKKKAENTQVQECMEELENEIAEDDEPIIPCVIGKTELDDLLQKIKGLK</sequence>